<dbReference type="EMBL" id="QXFU01001126">
    <property type="protein sequence ID" value="KAE9010040.1"/>
    <property type="molecule type" value="Genomic_DNA"/>
</dbReference>
<proteinExistence type="predicted"/>
<comment type="caution">
    <text evidence="1">The sequence shown here is derived from an EMBL/GenBank/DDBJ whole genome shotgun (WGS) entry which is preliminary data.</text>
</comment>
<organism evidence="1 2">
    <name type="scientific">Phytophthora rubi</name>
    <dbReference type="NCBI Taxonomy" id="129364"/>
    <lineage>
        <taxon>Eukaryota</taxon>
        <taxon>Sar</taxon>
        <taxon>Stramenopiles</taxon>
        <taxon>Oomycota</taxon>
        <taxon>Peronosporomycetes</taxon>
        <taxon>Peronosporales</taxon>
        <taxon>Peronosporaceae</taxon>
        <taxon>Phytophthora</taxon>
    </lineage>
</organism>
<dbReference type="AlphaFoldDB" id="A0A6A3KSM2"/>
<evidence type="ECO:0000313" key="2">
    <source>
        <dbReference type="Proteomes" id="UP000435112"/>
    </source>
</evidence>
<evidence type="ECO:0000313" key="1">
    <source>
        <dbReference type="EMBL" id="KAE9010040.1"/>
    </source>
</evidence>
<sequence>MRRPSRTTPCCTTLFQCCQAHAVGLLVDKAARTNLYWGANHPQIRLVRDERNLVAIGRNPPLGMKES</sequence>
<reference evidence="1 2" key="1">
    <citation type="submission" date="2018-09" db="EMBL/GenBank/DDBJ databases">
        <title>Genomic investigation of the strawberry pathogen Phytophthora fragariae indicates pathogenicity is determined by transcriptional variation in three key races.</title>
        <authorList>
            <person name="Adams T.M."/>
            <person name="Armitage A.D."/>
            <person name="Sobczyk M.K."/>
            <person name="Bates H.J."/>
            <person name="Dunwell J.M."/>
            <person name="Nellist C.F."/>
            <person name="Harrison R.J."/>
        </authorList>
    </citation>
    <scope>NUCLEOTIDE SEQUENCE [LARGE SCALE GENOMIC DNA]</scope>
    <source>
        <strain evidence="1 2">SCRP324</strain>
    </source>
</reference>
<dbReference type="OrthoDB" id="10293070at2759"/>
<gene>
    <name evidence="1" type="ORF">PR002_g15460</name>
</gene>
<protein>
    <submittedName>
        <fullName evidence="1">Uncharacterized protein</fullName>
    </submittedName>
</protein>
<accession>A0A6A3KSM2</accession>
<name>A0A6A3KSM2_9STRA</name>
<dbReference type="Proteomes" id="UP000435112">
    <property type="component" value="Unassembled WGS sequence"/>
</dbReference>